<keyword evidence="1" id="KW-0812">Transmembrane</keyword>
<evidence type="ECO:0000259" key="2">
    <source>
        <dbReference type="Pfam" id="PF04773"/>
    </source>
</evidence>
<dbReference type="OrthoDB" id="649099at2"/>
<dbReference type="Proteomes" id="UP000240971">
    <property type="component" value="Unassembled WGS sequence"/>
</dbReference>
<evidence type="ECO:0000256" key="1">
    <source>
        <dbReference type="SAM" id="Phobius"/>
    </source>
</evidence>
<evidence type="ECO:0000313" key="4">
    <source>
        <dbReference type="Proteomes" id="UP000240971"/>
    </source>
</evidence>
<name>A0A2P8HDD4_CHINA</name>
<dbReference type="PANTHER" id="PTHR30273">
    <property type="entry name" value="PERIPLASMIC SIGNAL SENSOR AND SIGMA FACTOR ACTIVATOR FECR-RELATED"/>
    <property type="match status" value="1"/>
</dbReference>
<proteinExistence type="predicted"/>
<evidence type="ECO:0000313" key="3">
    <source>
        <dbReference type="EMBL" id="PSL44192.1"/>
    </source>
</evidence>
<dbReference type="PIRSF" id="PIRSF018266">
    <property type="entry name" value="FecR"/>
    <property type="match status" value="1"/>
</dbReference>
<keyword evidence="1" id="KW-1133">Transmembrane helix</keyword>
<accession>A0A2P8HDD4</accession>
<dbReference type="InterPro" id="IPR012373">
    <property type="entry name" value="Ferrdict_sens_TM"/>
</dbReference>
<feature type="domain" description="FecR protein" evidence="2">
    <location>
        <begin position="137"/>
        <end position="223"/>
    </location>
</feature>
<protein>
    <submittedName>
        <fullName evidence="3">FecR family protein</fullName>
    </submittedName>
</protein>
<gene>
    <name evidence="3" type="ORF">CLV51_10657</name>
</gene>
<dbReference type="PANTHER" id="PTHR30273:SF2">
    <property type="entry name" value="PROTEIN FECR"/>
    <property type="match status" value="1"/>
</dbReference>
<dbReference type="Pfam" id="PF04773">
    <property type="entry name" value="FecR"/>
    <property type="match status" value="1"/>
</dbReference>
<organism evidence="3 4">
    <name type="scientific">Chitinophaga niastensis</name>
    <dbReference type="NCBI Taxonomy" id="536980"/>
    <lineage>
        <taxon>Bacteria</taxon>
        <taxon>Pseudomonadati</taxon>
        <taxon>Bacteroidota</taxon>
        <taxon>Chitinophagia</taxon>
        <taxon>Chitinophagales</taxon>
        <taxon>Chitinophagaceae</taxon>
        <taxon>Chitinophaga</taxon>
    </lineage>
</organism>
<dbReference type="InterPro" id="IPR006860">
    <property type="entry name" value="FecR"/>
</dbReference>
<dbReference type="EMBL" id="PYAW01000006">
    <property type="protein sequence ID" value="PSL44192.1"/>
    <property type="molecule type" value="Genomic_DNA"/>
</dbReference>
<sequence length="335" mass="37135">MSPHHNNNGLDYTIVIKFIDGQTTPAESAQVLEWIQASPDNREQYYQIKDILDQQLAAQITAADGEARWQQVMARLSTGNAPAATKLQRVGSAGWLKYAAVILLLVLAGGITTYLLTARKATPQMVLVAPKPGVQIVLLPDSTRIWIKPGGSLQYQDVKDGGREVWLQGSAYFEVVKKAGEHGTHQPFTVHAPEMTVTVLGTSFTVNDDKDYSTVVVNTGMVKTNAFNSELLLHPGERAVIAEHHMNMDHVNPQLYAAWKDGDYKFENTTIDEIKELVRINYGYEVEILQPQKFRDTNINGRVLIETKAALCDVLAAMLEANVKKDGNKIIIQPK</sequence>
<feature type="transmembrane region" description="Helical" evidence="1">
    <location>
        <begin position="95"/>
        <end position="116"/>
    </location>
</feature>
<comment type="caution">
    <text evidence="3">The sequence shown here is derived from an EMBL/GenBank/DDBJ whole genome shotgun (WGS) entry which is preliminary data.</text>
</comment>
<keyword evidence="4" id="KW-1185">Reference proteome</keyword>
<dbReference type="Gene3D" id="3.55.50.30">
    <property type="match status" value="1"/>
</dbReference>
<dbReference type="GO" id="GO:0016989">
    <property type="term" value="F:sigma factor antagonist activity"/>
    <property type="evidence" value="ECO:0007669"/>
    <property type="project" value="TreeGrafter"/>
</dbReference>
<dbReference type="Gene3D" id="2.60.120.1440">
    <property type="match status" value="1"/>
</dbReference>
<dbReference type="AlphaFoldDB" id="A0A2P8HDD4"/>
<keyword evidence="1" id="KW-0472">Membrane</keyword>
<reference evidence="3 4" key="1">
    <citation type="submission" date="2018-03" db="EMBL/GenBank/DDBJ databases">
        <title>Genomic Encyclopedia of Archaeal and Bacterial Type Strains, Phase II (KMG-II): from individual species to whole genera.</title>
        <authorList>
            <person name="Goeker M."/>
        </authorList>
    </citation>
    <scope>NUCLEOTIDE SEQUENCE [LARGE SCALE GENOMIC DNA]</scope>
    <source>
        <strain evidence="3 4">DSM 24859</strain>
    </source>
</reference>
<dbReference type="RefSeq" id="WP_106530487.1">
    <property type="nucleotide sequence ID" value="NZ_PYAW01000006.1"/>
</dbReference>